<evidence type="ECO:0000313" key="2">
    <source>
        <dbReference type="Proteomes" id="UP000460317"/>
    </source>
</evidence>
<evidence type="ECO:0000313" key="1">
    <source>
        <dbReference type="EMBL" id="KAB4446855.1"/>
    </source>
</evidence>
<dbReference type="RefSeq" id="WP_090615291.1">
    <property type="nucleotide sequence ID" value="NZ_CAXSXH010000022.1"/>
</dbReference>
<dbReference type="Proteomes" id="UP000460317">
    <property type="component" value="Unassembled WGS sequence"/>
</dbReference>
<comment type="caution">
    <text evidence="1">The sequence shown here is derived from an EMBL/GenBank/DDBJ whole genome shotgun (WGS) entry which is preliminary data.</text>
</comment>
<dbReference type="EMBL" id="WCSB01000059">
    <property type="protein sequence ID" value="KAB4446855.1"/>
    <property type="molecule type" value="Genomic_DNA"/>
</dbReference>
<sequence>MENEKDLWNKVLSGAMALPFVEVDRESFLRKELALYCNIGELNIAVNESPTKVLNEKQISRIANGCIKYHLVLVCSASALAGLPGGWALAGTIPADIAQFYGHVFALAQKLLYLYGWSDLRSENGKLNDETAHILTLFTGVMMGSQMALDAVKTLSRAFAEQVVVRLPKQALTKYAVYNISKQVAKWIGIKLTKDGFARGISKVIPLIGAPISAGLTYWTFKPMAGRLKRSLDEQLKLSVDC</sequence>
<gene>
    <name evidence="1" type="ORF">GAN93_24855</name>
</gene>
<evidence type="ECO:0008006" key="3">
    <source>
        <dbReference type="Google" id="ProtNLM"/>
    </source>
</evidence>
<dbReference type="AlphaFoldDB" id="A0A7J5JCM3"/>
<reference evidence="1 2" key="1">
    <citation type="journal article" date="2019" name="Nat. Med.">
        <title>A library of human gut bacterial isolates paired with longitudinal multiomics data enables mechanistic microbiome research.</title>
        <authorList>
            <person name="Poyet M."/>
            <person name="Groussin M."/>
            <person name="Gibbons S.M."/>
            <person name="Avila-Pacheco J."/>
            <person name="Jiang X."/>
            <person name="Kearney S.M."/>
            <person name="Perrotta A.R."/>
            <person name="Berdy B."/>
            <person name="Zhao S."/>
            <person name="Lieberman T.D."/>
            <person name="Swanson P.K."/>
            <person name="Smith M."/>
            <person name="Roesemann S."/>
            <person name="Alexander J.E."/>
            <person name="Rich S.A."/>
            <person name="Livny J."/>
            <person name="Vlamakis H."/>
            <person name="Clish C."/>
            <person name="Bullock K."/>
            <person name="Deik A."/>
            <person name="Scott J."/>
            <person name="Pierce K.A."/>
            <person name="Xavier R.J."/>
            <person name="Alm E.J."/>
        </authorList>
    </citation>
    <scope>NUCLEOTIDE SEQUENCE [LARGE SCALE GENOMIC DNA]</scope>
    <source>
        <strain evidence="1 2">BIOML-A165</strain>
    </source>
</reference>
<organism evidence="1 2">
    <name type="scientific">Bacteroides thetaiotaomicron</name>
    <dbReference type="NCBI Taxonomy" id="818"/>
    <lineage>
        <taxon>Bacteria</taxon>
        <taxon>Pseudomonadati</taxon>
        <taxon>Bacteroidota</taxon>
        <taxon>Bacteroidia</taxon>
        <taxon>Bacteroidales</taxon>
        <taxon>Bacteroidaceae</taxon>
        <taxon>Bacteroides</taxon>
    </lineage>
</organism>
<accession>A0A7J5JCM3</accession>
<name>A0A7J5JCM3_BACT4</name>
<protein>
    <recommendedName>
        <fullName evidence="3">EcsC family protein</fullName>
    </recommendedName>
</protein>
<proteinExistence type="predicted"/>